<feature type="compositionally biased region" description="Polar residues" evidence="1">
    <location>
        <begin position="211"/>
        <end position="224"/>
    </location>
</feature>
<gene>
    <name evidence="2" type="ORF">OH76DRAFT_310453</name>
</gene>
<dbReference type="EMBL" id="KZ857541">
    <property type="protein sequence ID" value="RDX40704.1"/>
    <property type="molecule type" value="Genomic_DNA"/>
</dbReference>
<name>A0A371CK88_9APHY</name>
<evidence type="ECO:0000256" key="1">
    <source>
        <dbReference type="SAM" id="MobiDB-lite"/>
    </source>
</evidence>
<feature type="compositionally biased region" description="Basic and acidic residues" evidence="1">
    <location>
        <begin position="167"/>
        <end position="178"/>
    </location>
</feature>
<reference evidence="2 3" key="1">
    <citation type="journal article" date="2018" name="Biotechnol. Biofuels">
        <title>Integrative visual omics of the white-rot fungus Polyporus brumalis exposes the biotechnological potential of its oxidative enzymes for delignifying raw plant biomass.</title>
        <authorList>
            <person name="Miyauchi S."/>
            <person name="Rancon A."/>
            <person name="Drula E."/>
            <person name="Hage H."/>
            <person name="Chaduli D."/>
            <person name="Favel A."/>
            <person name="Grisel S."/>
            <person name="Henrissat B."/>
            <person name="Herpoel-Gimbert I."/>
            <person name="Ruiz-Duenas F.J."/>
            <person name="Chevret D."/>
            <person name="Hainaut M."/>
            <person name="Lin J."/>
            <person name="Wang M."/>
            <person name="Pangilinan J."/>
            <person name="Lipzen A."/>
            <person name="Lesage-Meessen L."/>
            <person name="Navarro D."/>
            <person name="Riley R."/>
            <person name="Grigoriev I.V."/>
            <person name="Zhou S."/>
            <person name="Raouche S."/>
            <person name="Rosso M.N."/>
        </authorList>
    </citation>
    <scope>NUCLEOTIDE SEQUENCE [LARGE SCALE GENOMIC DNA]</scope>
    <source>
        <strain evidence="2 3">BRFM 1820</strain>
    </source>
</reference>
<sequence length="292" mass="32067">MLSFETSRHGIIVTSHFWLFRKICAILLSSFLLFSLFSLLATLHVSAYMASPTKFYQRCRNGDCIQNCYIFAPLGVPDYQATPETPADYALLLVKCRVCGCLGSQHIYDPSNPSHNPQLSSDTPTPPPPIFKSATEDSLLNSRTSIPGSSTPNNSTLRGHGPFRQAAMDRDAKLREHVSGQGQQAAGKKQGFTPTEKVRLRILCTALHPSEPTSSFPHLLSSTQVKKRSAKVQKPLIMRPQNPPPPATPPVRPRTPKDRRPTLSACVNILSSSSTQNLYTPDISDTSISHTS</sequence>
<dbReference type="OrthoDB" id="10676486at2759"/>
<evidence type="ECO:0000313" key="2">
    <source>
        <dbReference type="EMBL" id="RDX40704.1"/>
    </source>
</evidence>
<proteinExistence type="predicted"/>
<feature type="region of interest" description="Disordered" evidence="1">
    <location>
        <begin position="211"/>
        <end position="262"/>
    </location>
</feature>
<feature type="region of interest" description="Disordered" evidence="1">
    <location>
        <begin position="112"/>
        <end position="193"/>
    </location>
</feature>
<feature type="compositionally biased region" description="Pro residues" evidence="1">
    <location>
        <begin position="241"/>
        <end position="253"/>
    </location>
</feature>
<evidence type="ECO:0000313" key="3">
    <source>
        <dbReference type="Proteomes" id="UP000256964"/>
    </source>
</evidence>
<feature type="compositionally biased region" description="Low complexity" evidence="1">
    <location>
        <begin position="180"/>
        <end position="191"/>
    </location>
</feature>
<feature type="compositionally biased region" description="Polar residues" evidence="1">
    <location>
        <begin position="136"/>
        <end position="157"/>
    </location>
</feature>
<accession>A0A371CK88</accession>
<organism evidence="2 3">
    <name type="scientific">Lentinus brumalis</name>
    <dbReference type="NCBI Taxonomy" id="2498619"/>
    <lineage>
        <taxon>Eukaryota</taxon>
        <taxon>Fungi</taxon>
        <taxon>Dikarya</taxon>
        <taxon>Basidiomycota</taxon>
        <taxon>Agaricomycotina</taxon>
        <taxon>Agaricomycetes</taxon>
        <taxon>Polyporales</taxon>
        <taxon>Polyporaceae</taxon>
        <taxon>Lentinus</taxon>
    </lineage>
</organism>
<dbReference type="AlphaFoldDB" id="A0A371CK88"/>
<feature type="compositionally biased region" description="Polar residues" evidence="1">
    <location>
        <begin position="112"/>
        <end position="123"/>
    </location>
</feature>
<protein>
    <submittedName>
        <fullName evidence="2">Uncharacterized protein</fullName>
    </submittedName>
</protein>
<keyword evidence="3" id="KW-1185">Reference proteome</keyword>
<dbReference type="Proteomes" id="UP000256964">
    <property type="component" value="Unassembled WGS sequence"/>
</dbReference>